<reference evidence="7" key="1">
    <citation type="journal article" date="2019" name="Int. J. Syst. Evol. Microbiol.">
        <title>The Global Catalogue of Microorganisms (GCM) 10K type strain sequencing project: providing services to taxonomists for standard genome sequencing and annotation.</title>
        <authorList>
            <consortium name="The Broad Institute Genomics Platform"/>
            <consortium name="The Broad Institute Genome Sequencing Center for Infectious Disease"/>
            <person name="Wu L."/>
            <person name="Ma J."/>
        </authorList>
    </citation>
    <scope>NUCLEOTIDE SEQUENCE [LARGE SCALE GENOMIC DNA]</scope>
    <source>
        <strain evidence="7">KCTC 13128</strain>
    </source>
</reference>
<evidence type="ECO:0000256" key="1">
    <source>
        <dbReference type="ARBA" id="ARBA00001933"/>
    </source>
</evidence>
<comment type="similarity">
    <text evidence="4">Belongs to the alanine racemase family.</text>
</comment>
<feature type="active site" description="Proton acceptor; specific for L-alanine" evidence="4">
    <location>
        <position position="269"/>
    </location>
</feature>
<evidence type="ECO:0000259" key="5">
    <source>
        <dbReference type="SMART" id="SM01005"/>
    </source>
</evidence>
<evidence type="ECO:0000313" key="7">
    <source>
        <dbReference type="Proteomes" id="UP001595279"/>
    </source>
</evidence>
<dbReference type="Pfam" id="PF00842">
    <property type="entry name" value="Ala_racemase_C"/>
    <property type="match status" value="1"/>
</dbReference>
<dbReference type="SUPFAM" id="SSF51419">
    <property type="entry name" value="PLP-binding barrel"/>
    <property type="match status" value="1"/>
</dbReference>
<dbReference type="InterPro" id="IPR011079">
    <property type="entry name" value="Ala_racemase_C"/>
</dbReference>
<comment type="catalytic activity">
    <reaction evidence="4">
        <text>L-alanine = D-alanine</text>
        <dbReference type="Rhea" id="RHEA:20249"/>
        <dbReference type="ChEBI" id="CHEBI:57416"/>
        <dbReference type="ChEBI" id="CHEBI:57972"/>
        <dbReference type="EC" id="5.1.1.1"/>
    </reaction>
</comment>
<dbReference type="HAMAP" id="MF_01201">
    <property type="entry name" value="Ala_racemase"/>
    <property type="match status" value="1"/>
</dbReference>
<dbReference type="RefSeq" id="WP_390269226.1">
    <property type="nucleotide sequence ID" value="NZ_JBHRSA010000015.1"/>
</dbReference>
<accession>A0ABV7CT28</accession>
<dbReference type="EC" id="5.1.1.1" evidence="4"/>
<dbReference type="EMBL" id="JBHRSA010000015">
    <property type="protein sequence ID" value="MFC3039557.1"/>
    <property type="molecule type" value="Genomic_DNA"/>
</dbReference>
<feature type="domain" description="Alanine racemase C-terminal" evidence="5">
    <location>
        <begin position="248"/>
        <end position="376"/>
    </location>
</feature>
<keyword evidence="2 4" id="KW-0663">Pyridoxal phosphate</keyword>
<name>A0ABV7CT28_9BACI</name>
<comment type="caution">
    <text evidence="4">Lacks conserved residue(s) required for the propagation of feature annotation.</text>
</comment>
<keyword evidence="3 4" id="KW-0413">Isomerase</keyword>
<dbReference type="CDD" id="cd00430">
    <property type="entry name" value="PLPDE_III_AR"/>
    <property type="match status" value="1"/>
</dbReference>
<gene>
    <name evidence="6" type="primary">alr</name>
    <name evidence="6" type="ORF">ACFOGI_04780</name>
</gene>
<dbReference type="InterPro" id="IPR009006">
    <property type="entry name" value="Ala_racemase/Decarboxylase_C"/>
</dbReference>
<dbReference type="InterPro" id="IPR029066">
    <property type="entry name" value="PLP-binding_barrel"/>
</dbReference>
<evidence type="ECO:0000256" key="3">
    <source>
        <dbReference type="ARBA" id="ARBA00023235"/>
    </source>
</evidence>
<dbReference type="PRINTS" id="PR00992">
    <property type="entry name" value="ALARACEMASE"/>
</dbReference>
<dbReference type="GO" id="GO:0008784">
    <property type="term" value="F:alanine racemase activity"/>
    <property type="evidence" value="ECO:0007669"/>
    <property type="project" value="UniProtKB-EC"/>
</dbReference>
<evidence type="ECO:0000313" key="6">
    <source>
        <dbReference type="EMBL" id="MFC3039557.1"/>
    </source>
</evidence>
<dbReference type="InterPro" id="IPR000821">
    <property type="entry name" value="Ala_racemase"/>
</dbReference>
<organism evidence="6 7">
    <name type="scientific">Virgibacillus xinjiangensis</name>
    <dbReference type="NCBI Taxonomy" id="393090"/>
    <lineage>
        <taxon>Bacteria</taxon>
        <taxon>Bacillati</taxon>
        <taxon>Bacillota</taxon>
        <taxon>Bacilli</taxon>
        <taxon>Bacillales</taxon>
        <taxon>Bacillaceae</taxon>
        <taxon>Virgibacillus</taxon>
    </lineage>
</organism>
<dbReference type="Gene3D" id="3.20.20.10">
    <property type="entry name" value="Alanine racemase"/>
    <property type="match status" value="1"/>
</dbReference>
<evidence type="ECO:0000256" key="2">
    <source>
        <dbReference type="ARBA" id="ARBA00022898"/>
    </source>
</evidence>
<protein>
    <recommendedName>
        <fullName evidence="4">Alanine racemase</fullName>
        <ecNumber evidence="4">5.1.1.1</ecNumber>
    </recommendedName>
</protein>
<dbReference type="SUPFAM" id="SSF50621">
    <property type="entry name" value="Alanine racemase C-terminal domain-like"/>
    <property type="match status" value="1"/>
</dbReference>
<sequence>MVLSQHLTGSPTEAIVHLHKYHENVKKVKKHLHQTWLMAVVKTNAYGHGVVQISKEAVKAGADRLGVSSVAEGVLLRKEGIRIPIQILGAIPGTLADDAVAYDLIGSISTKEQALAFSKAAVRHRKWGHVHLKIDTGLHRFGVPPEEAHDFLEECRGLPNLYWEGVYTHFSHADDGDWQRTESQYEKFLQTIQALEEKGWAFPVRHAGGSTIMLERQDMYLDMVRPGISLFGYPPAARQRSILDLEPVMEVKTRILQLHDLSAQTSIGYGGSYTCPSRRKIAVVPVGHGDGYARSLSNRGQMIVRGQRAGIVGTISLDQTFLDVTDISGVCEGDEVILIGRQHEEQITAYEVAEWMDSITDEALASLKERIPRVYSDMDTGKENWK</sequence>
<dbReference type="PANTHER" id="PTHR30511:SF0">
    <property type="entry name" value="ALANINE RACEMASE, CATABOLIC-RELATED"/>
    <property type="match status" value="1"/>
</dbReference>
<proteinExistence type="inferred from homology"/>
<feature type="active site" description="Proton acceptor; specific for D-alanine" evidence="4">
    <location>
        <position position="42"/>
    </location>
</feature>
<dbReference type="NCBIfam" id="TIGR00492">
    <property type="entry name" value="alr"/>
    <property type="match status" value="1"/>
</dbReference>
<feature type="modified residue" description="N6-(pyridoxal phosphate)lysine" evidence="4">
    <location>
        <position position="42"/>
    </location>
</feature>
<comment type="pathway">
    <text evidence="4">Amino-acid biosynthesis; D-alanine biosynthesis; D-alanine from L-alanine: step 1/1.</text>
</comment>
<dbReference type="Gene3D" id="2.40.37.10">
    <property type="entry name" value="Lyase, Ornithine Decarboxylase, Chain A, domain 1"/>
    <property type="match status" value="1"/>
</dbReference>
<dbReference type="Proteomes" id="UP001595279">
    <property type="component" value="Unassembled WGS sequence"/>
</dbReference>
<comment type="function">
    <text evidence="4">Catalyzes the interconversion of L-alanine and D-alanine. May also act on other amino acids.</text>
</comment>
<dbReference type="PANTHER" id="PTHR30511">
    <property type="entry name" value="ALANINE RACEMASE"/>
    <property type="match status" value="1"/>
</dbReference>
<comment type="caution">
    <text evidence="6">The sequence shown here is derived from an EMBL/GenBank/DDBJ whole genome shotgun (WGS) entry which is preliminary data.</text>
</comment>
<dbReference type="InterPro" id="IPR001608">
    <property type="entry name" value="Ala_racemase_N"/>
</dbReference>
<dbReference type="SMART" id="SM01005">
    <property type="entry name" value="Ala_racemase_C"/>
    <property type="match status" value="1"/>
</dbReference>
<feature type="binding site" evidence="4">
    <location>
        <position position="140"/>
    </location>
    <ligand>
        <name>substrate</name>
    </ligand>
</feature>
<keyword evidence="7" id="KW-1185">Reference proteome</keyword>
<comment type="cofactor">
    <cofactor evidence="1 4">
        <name>pyridoxal 5'-phosphate</name>
        <dbReference type="ChEBI" id="CHEBI:597326"/>
    </cofactor>
</comment>
<dbReference type="Pfam" id="PF01168">
    <property type="entry name" value="Ala_racemase_N"/>
    <property type="match status" value="1"/>
</dbReference>
<evidence type="ECO:0000256" key="4">
    <source>
        <dbReference type="HAMAP-Rule" id="MF_01201"/>
    </source>
</evidence>